<proteinExistence type="predicted"/>
<reference evidence="2" key="2">
    <citation type="submission" date="2025-09" db="UniProtKB">
        <authorList>
            <consortium name="Ensembl"/>
        </authorList>
    </citation>
    <scope>IDENTIFICATION</scope>
</reference>
<dbReference type="Ensembl" id="ENSNVIT00000030132.1">
    <property type="protein sequence ID" value="ENSNVIP00000025988.1"/>
    <property type="gene ID" value="ENSNVIG00000020100.1"/>
</dbReference>
<reference evidence="2" key="1">
    <citation type="submission" date="2025-08" db="UniProtKB">
        <authorList>
            <consortium name="Ensembl"/>
        </authorList>
    </citation>
    <scope>IDENTIFICATION</scope>
</reference>
<keyword evidence="1" id="KW-0732">Signal</keyword>
<feature type="signal peptide" evidence="1">
    <location>
        <begin position="1"/>
        <end position="23"/>
    </location>
</feature>
<protein>
    <submittedName>
        <fullName evidence="2">Uncharacterized protein</fullName>
    </submittedName>
</protein>
<evidence type="ECO:0000313" key="3">
    <source>
        <dbReference type="Proteomes" id="UP000694425"/>
    </source>
</evidence>
<accession>A0A8C7C296</accession>
<sequence length="133" mass="15310">MDWLPFLLFPGVLLVLGWSSTKGESHDLTGKLCTSCDEFIGNNCRRNFGSCRPRYPDFACQTKEVYTQHFTGEYFYQYSILGCPKRCVEYIRITSKEKNVFFCCNESYCNSLNVKDSIPFNPERDPNTVPGTL</sequence>
<dbReference type="Proteomes" id="UP000694425">
    <property type="component" value="Unplaced"/>
</dbReference>
<name>A0A8C7C296_NEOVI</name>
<evidence type="ECO:0000256" key="1">
    <source>
        <dbReference type="SAM" id="SignalP"/>
    </source>
</evidence>
<dbReference type="AlphaFoldDB" id="A0A8C7C296"/>
<dbReference type="GeneTree" id="ENSGT00670000099394"/>
<feature type="chain" id="PRO_5034444462" evidence="1">
    <location>
        <begin position="24"/>
        <end position="133"/>
    </location>
</feature>
<evidence type="ECO:0000313" key="2">
    <source>
        <dbReference type="Ensembl" id="ENSNVIP00000025988.1"/>
    </source>
</evidence>
<organism evidence="2 3">
    <name type="scientific">Neovison vison</name>
    <name type="common">American mink</name>
    <name type="synonym">Mustela vison</name>
    <dbReference type="NCBI Taxonomy" id="452646"/>
    <lineage>
        <taxon>Eukaryota</taxon>
        <taxon>Metazoa</taxon>
        <taxon>Chordata</taxon>
        <taxon>Craniata</taxon>
        <taxon>Vertebrata</taxon>
        <taxon>Euteleostomi</taxon>
        <taxon>Mammalia</taxon>
        <taxon>Eutheria</taxon>
        <taxon>Laurasiatheria</taxon>
        <taxon>Carnivora</taxon>
        <taxon>Caniformia</taxon>
        <taxon>Musteloidea</taxon>
        <taxon>Mustelidae</taxon>
        <taxon>Mustelinae</taxon>
        <taxon>Neogale</taxon>
    </lineage>
</organism>
<keyword evidence="3" id="KW-1185">Reference proteome</keyword>